<dbReference type="GO" id="GO:0098796">
    <property type="term" value="C:membrane protein complex"/>
    <property type="evidence" value="ECO:0007669"/>
    <property type="project" value="UniProtKB-ARBA"/>
</dbReference>
<keyword evidence="1" id="KW-0813">Transport</keyword>
<accession>A0A3M2M0C6</accession>
<dbReference type="RefSeq" id="WP_122183083.1">
    <property type="nucleotide sequence ID" value="NZ_RFFJ01000028.1"/>
</dbReference>
<feature type="domain" description="ABC transporter" evidence="4">
    <location>
        <begin position="16"/>
        <end position="256"/>
    </location>
</feature>
<dbReference type="GO" id="GO:0005524">
    <property type="term" value="F:ATP binding"/>
    <property type="evidence" value="ECO:0007669"/>
    <property type="project" value="UniProtKB-KW"/>
</dbReference>
<proteinExistence type="predicted"/>
<evidence type="ECO:0000259" key="4">
    <source>
        <dbReference type="PROSITE" id="PS50893"/>
    </source>
</evidence>
<evidence type="ECO:0000256" key="2">
    <source>
        <dbReference type="ARBA" id="ARBA00022741"/>
    </source>
</evidence>
<dbReference type="InterPro" id="IPR015854">
    <property type="entry name" value="ABC_transpr_LolD-like"/>
</dbReference>
<dbReference type="SMART" id="SM00382">
    <property type="entry name" value="AAA"/>
    <property type="match status" value="1"/>
</dbReference>
<keyword evidence="3 5" id="KW-0067">ATP-binding</keyword>
<dbReference type="Gene3D" id="3.40.50.300">
    <property type="entry name" value="P-loop containing nucleotide triphosphate hydrolases"/>
    <property type="match status" value="1"/>
</dbReference>
<dbReference type="InterPro" id="IPR017911">
    <property type="entry name" value="MacB-like_ATP-bd"/>
</dbReference>
<dbReference type="GO" id="GO:0016887">
    <property type="term" value="F:ATP hydrolysis activity"/>
    <property type="evidence" value="ECO:0007669"/>
    <property type="project" value="InterPro"/>
</dbReference>
<dbReference type="InterPro" id="IPR003439">
    <property type="entry name" value="ABC_transporter-like_ATP-bd"/>
</dbReference>
<keyword evidence="2" id="KW-0547">Nucleotide-binding</keyword>
<protein>
    <submittedName>
        <fullName evidence="5">ABC transporter ATP-binding protein</fullName>
    </submittedName>
</protein>
<sequence>MYRVSREAVAGAPEALRLVSVTRVYGRDGADGTAVRALDGVTLSLPSGSFTAVMGPSGSGKSTLLQCAAGLDRPTSGLVAVAGAELAGSSEAELTRLRRQRIGFVFQQFNLLPTLTVLQNVVLPLKLAGRKVNRARAVNVLTRLGLGERLRHLPAQLSGGQQQRVAIARALVTEPEVIFADEPTGALDTRSAREVLGLLARSVRDYGRTVVMVTHDPVAASYADQVIFLADGRLAGTLREPTADAVAERMTRLGAWDAAEGADTLAASGAGA</sequence>
<dbReference type="AlphaFoldDB" id="A0A3M2M0C6"/>
<evidence type="ECO:0000313" key="5">
    <source>
        <dbReference type="EMBL" id="RMI43101.1"/>
    </source>
</evidence>
<keyword evidence="6" id="KW-1185">Reference proteome</keyword>
<reference evidence="5 6" key="1">
    <citation type="submission" date="2018-10" db="EMBL/GenBank/DDBJ databases">
        <title>Isolation, diversity and antifungal activity of actinobacteria from wheat.</title>
        <authorList>
            <person name="Han C."/>
        </authorList>
    </citation>
    <scope>NUCLEOTIDE SEQUENCE [LARGE SCALE GENOMIC DNA]</scope>
    <source>
        <strain evidence="5 6">NEAU-YY642</strain>
    </source>
</reference>
<dbReference type="InterPro" id="IPR017871">
    <property type="entry name" value="ABC_transporter-like_CS"/>
</dbReference>
<dbReference type="PROSITE" id="PS00211">
    <property type="entry name" value="ABC_TRANSPORTER_1"/>
    <property type="match status" value="1"/>
</dbReference>
<dbReference type="GO" id="GO:0005886">
    <property type="term" value="C:plasma membrane"/>
    <property type="evidence" value="ECO:0007669"/>
    <property type="project" value="TreeGrafter"/>
</dbReference>
<dbReference type="EMBL" id="RFFJ01000028">
    <property type="protein sequence ID" value="RMI43101.1"/>
    <property type="molecule type" value="Genomic_DNA"/>
</dbReference>
<dbReference type="PANTHER" id="PTHR24220">
    <property type="entry name" value="IMPORT ATP-BINDING PROTEIN"/>
    <property type="match status" value="1"/>
</dbReference>
<dbReference type="Proteomes" id="UP000278673">
    <property type="component" value="Unassembled WGS sequence"/>
</dbReference>
<dbReference type="InterPro" id="IPR027417">
    <property type="entry name" value="P-loop_NTPase"/>
</dbReference>
<evidence type="ECO:0000256" key="1">
    <source>
        <dbReference type="ARBA" id="ARBA00022448"/>
    </source>
</evidence>
<dbReference type="CDD" id="cd03255">
    <property type="entry name" value="ABC_MJ0796_LolCDE_FtsE"/>
    <property type="match status" value="1"/>
</dbReference>
<organism evidence="5 6">
    <name type="scientific">Streptomyces triticirhizae</name>
    <dbReference type="NCBI Taxonomy" id="2483353"/>
    <lineage>
        <taxon>Bacteria</taxon>
        <taxon>Bacillati</taxon>
        <taxon>Actinomycetota</taxon>
        <taxon>Actinomycetes</taxon>
        <taxon>Kitasatosporales</taxon>
        <taxon>Streptomycetaceae</taxon>
        <taxon>Streptomyces</taxon>
    </lineage>
</organism>
<dbReference type="PROSITE" id="PS50893">
    <property type="entry name" value="ABC_TRANSPORTER_2"/>
    <property type="match status" value="1"/>
</dbReference>
<dbReference type="InterPro" id="IPR003593">
    <property type="entry name" value="AAA+_ATPase"/>
</dbReference>
<evidence type="ECO:0000313" key="6">
    <source>
        <dbReference type="Proteomes" id="UP000278673"/>
    </source>
</evidence>
<name>A0A3M2M0C6_9ACTN</name>
<evidence type="ECO:0000256" key="3">
    <source>
        <dbReference type="ARBA" id="ARBA00022840"/>
    </source>
</evidence>
<gene>
    <name evidence="5" type="ORF">EBN88_07925</name>
</gene>
<dbReference type="GO" id="GO:0022857">
    <property type="term" value="F:transmembrane transporter activity"/>
    <property type="evidence" value="ECO:0007669"/>
    <property type="project" value="TreeGrafter"/>
</dbReference>
<dbReference type="Pfam" id="PF00005">
    <property type="entry name" value="ABC_tran"/>
    <property type="match status" value="1"/>
</dbReference>
<comment type="caution">
    <text evidence="5">The sequence shown here is derived from an EMBL/GenBank/DDBJ whole genome shotgun (WGS) entry which is preliminary data.</text>
</comment>
<dbReference type="PANTHER" id="PTHR24220:SF685">
    <property type="entry name" value="ABC TRANSPORTER RELATED"/>
    <property type="match status" value="1"/>
</dbReference>
<dbReference type="FunFam" id="3.40.50.300:FF:000032">
    <property type="entry name" value="Export ABC transporter ATP-binding protein"/>
    <property type="match status" value="1"/>
</dbReference>
<dbReference type="SUPFAM" id="SSF52540">
    <property type="entry name" value="P-loop containing nucleoside triphosphate hydrolases"/>
    <property type="match status" value="1"/>
</dbReference>